<keyword evidence="5 16" id="KW-0820">tRNA-binding</keyword>
<comment type="subunit">
    <text evidence="3 15">Tetramer of two alpha and two beta subunits.</text>
</comment>
<evidence type="ECO:0000259" key="18">
    <source>
        <dbReference type="PROSITE" id="PS51447"/>
    </source>
</evidence>
<dbReference type="NCBIfam" id="TIGR00472">
    <property type="entry name" value="pheT_bact"/>
    <property type="match status" value="1"/>
</dbReference>
<dbReference type="InterPro" id="IPR036690">
    <property type="entry name" value="Fdx_antiC-bd_sf"/>
</dbReference>
<gene>
    <name evidence="15 20" type="primary">pheT</name>
    <name evidence="20" type="ordered locus">CJJ81176_0905</name>
</gene>
<dbReference type="GO" id="GO:0006432">
    <property type="term" value="P:phenylalanyl-tRNA aminoacylation"/>
    <property type="evidence" value="ECO:0007669"/>
    <property type="project" value="UniProtKB-UniRule"/>
</dbReference>
<dbReference type="PANTHER" id="PTHR10947">
    <property type="entry name" value="PHENYLALANYL-TRNA SYNTHETASE BETA CHAIN AND LEUCINE-RICH REPEAT-CONTAINING PROTEIN 47"/>
    <property type="match status" value="1"/>
</dbReference>
<dbReference type="GO" id="GO:0004826">
    <property type="term" value="F:phenylalanine-tRNA ligase activity"/>
    <property type="evidence" value="ECO:0007669"/>
    <property type="project" value="UniProtKB-UniRule"/>
</dbReference>
<dbReference type="eggNOG" id="COG0073">
    <property type="taxonomic scope" value="Bacteria"/>
</dbReference>
<keyword evidence="4 15" id="KW-0963">Cytoplasm</keyword>
<dbReference type="EC" id="6.1.1.20" evidence="15"/>
<dbReference type="EMBL" id="CP000538">
    <property type="protein sequence ID" value="EAQ72497.1"/>
    <property type="molecule type" value="Genomic_DNA"/>
</dbReference>
<dbReference type="InterPro" id="IPR012340">
    <property type="entry name" value="NA-bd_OB-fold"/>
</dbReference>
<dbReference type="PANTHER" id="PTHR10947:SF0">
    <property type="entry name" value="PHENYLALANINE--TRNA LIGASE BETA SUBUNIT"/>
    <property type="match status" value="1"/>
</dbReference>
<feature type="binding site" evidence="15">
    <location>
        <position position="445"/>
    </location>
    <ligand>
        <name>Mg(2+)</name>
        <dbReference type="ChEBI" id="CHEBI:18420"/>
        <note>shared with alpha subunit</note>
    </ligand>
</feature>
<dbReference type="PROSITE" id="PS51447">
    <property type="entry name" value="FDX_ACB"/>
    <property type="match status" value="1"/>
</dbReference>
<dbReference type="SMART" id="SM00896">
    <property type="entry name" value="FDX-ACB"/>
    <property type="match status" value="1"/>
</dbReference>
<dbReference type="PROSITE" id="PS51483">
    <property type="entry name" value="B5"/>
    <property type="match status" value="1"/>
</dbReference>
<dbReference type="InterPro" id="IPR002547">
    <property type="entry name" value="tRNA-bd_dom"/>
</dbReference>
<evidence type="ECO:0000259" key="17">
    <source>
        <dbReference type="PROSITE" id="PS50886"/>
    </source>
</evidence>
<dbReference type="SUPFAM" id="SSF50249">
    <property type="entry name" value="Nucleic acid-binding proteins"/>
    <property type="match status" value="1"/>
</dbReference>
<evidence type="ECO:0000256" key="3">
    <source>
        <dbReference type="ARBA" id="ARBA00011209"/>
    </source>
</evidence>
<keyword evidence="13 15" id="KW-0030">Aminoacyl-tRNA synthetase</keyword>
<evidence type="ECO:0000256" key="11">
    <source>
        <dbReference type="ARBA" id="ARBA00022884"/>
    </source>
</evidence>
<dbReference type="InterPro" id="IPR020825">
    <property type="entry name" value="Phe-tRNA_synthase-like_B3/B4"/>
</dbReference>
<dbReference type="InterPro" id="IPR045060">
    <property type="entry name" value="Phe-tRNA-ligase_IIc_bsu"/>
</dbReference>
<dbReference type="SMART" id="SM00874">
    <property type="entry name" value="B5"/>
    <property type="match status" value="1"/>
</dbReference>
<dbReference type="HAMAP" id="MF_00283">
    <property type="entry name" value="Phe_tRNA_synth_beta1"/>
    <property type="match status" value="1"/>
</dbReference>
<dbReference type="Gene3D" id="3.30.56.10">
    <property type="match status" value="2"/>
</dbReference>
<dbReference type="GO" id="GO:0000287">
    <property type="term" value="F:magnesium ion binding"/>
    <property type="evidence" value="ECO:0007669"/>
    <property type="project" value="UniProtKB-UniRule"/>
</dbReference>
<dbReference type="Gene3D" id="3.30.930.10">
    <property type="entry name" value="Bira Bifunctional Protein, Domain 2"/>
    <property type="match status" value="1"/>
</dbReference>
<comment type="catalytic activity">
    <reaction evidence="14 15">
        <text>tRNA(Phe) + L-phenylalanine + ATP = L-phenylalanyl-tRNA(Phe) + AMP + diphosphate + H(+)</text>
        <dbReference type="Rhea" id="RHEA:19413"/>
        <dbReference type="Rhea" id="RHEA-COMP:9668"/>
        <dbReference type="Rhea" id="RHEA-COMP:9699"/>
        <dbReference type="ChEBI" id="CHEBI:15378"/>
        <dbReference type="ChEBI" id="CHEBI:30616"/>
        <dbReference type="ChEBI" id="CHEBI:33019"/>
        <dbReference type="ChEBI" id="CHEBI:58095"/>
        <dbReference type="ChEBI" id="CHEBI:78442"/>
        <dbReference type="ChEBI" id="CHEBI:78531"/>
        <dbReference type="ChEBI" id="CHEBI:456215"/>
        <dbReference type="EC" id="6.1.1.20"/>
    </reaction>
</comment>
<evidence type="ECO:0000259" key="19">
    <source>
        <dbReference type="PROSITE" id="PS51483"/>
    </source>
</evidence>
<dbReference type="PROSITE" id="PS50886">
    <property type="entry name" value="TRBD"/>
    <property type="match status" value="1"/>
</dbReference>
<name>A0A0H3PHR2_CAMJJ</name>
<dbReference type="Pfam" id="PF03483">
    <property type="entry name" value="B3_4"/>
    <property type="match status" value="1"/>
</dbReference>
<dbReference type="Pfam" id="PF03147">
    <property type="entry name" value="FDX-ACB"/>
    <property type="match status" value="1"/>
</dbReference>
<dbReference type="InterPro" id="IPR005146">
    <property type="entry name" value="B3/B4_tRNA-bd"/>
</dbReference>
<feature type="domain" description="TRNA-binding" evidence="17">
    <location>
        <begin position="39"/>
        <end position="150"/>
    </location>
</feature>
<dbReference type="GO" id="GO:0005524">
    <property type="term" value="F:ATP binding"/>
    <property type="evidence" value="ECO:0007669"/>
    <property type="project" value="UniProtKB-UniRule"/>
</dbReference>
<dbReference type="InterPro" id="IPR033714">
    <property type="entry name" value="tRNA_bind_bactPheRS"/>
</dbReference>
<organism evidence="20 21">
    <name type="scientific">Campylobacter jejuni subsp. jejuni serotype O:23/36 (strain 81-176)</name>
    <dbReference type="NCBI Taxonomy" id="354242"/>
    <lineage>
        <taxon>Bacteria</taxon>
        <taxon>Pseudomonadati</taxon>
        <taxon>Campylobacterota</taxon>
        <taxon>Epsilonproteobacteria</taxon>
        <taxon>Campylobacterales</taxon>
        <taxon>Campylobacteraceae</taxon>
        <taxon>Campylobacter</taxon>
    </lineage>
</organism>
<keyword evidence="11 16" id="KW-0694">RNA-binding</keyword>
<dbReference type="Gene3D" id="3.30.70.380">
    <property type="entry name" value="Ferrodoxin-fold anticodon-binding domain"/>
    <property type="match status" value="1"/>
</dbReference>
<evidence type="ECO:0000313" key="20">
    <source>
        <dbReference type="EMBL" id="EAQ72497.1"/>
    </source>
</evidence>
<dbReference type="eggNOG" id="COG0072">
    <property type="taxonomic scope" value="Bacteria"/>
</dbReference>
<evidence type="ECO:0000256" key="14">
    <source>
        <dbReference type="ARBA" id="ARBA00049255"/>
    </source>
</evidence>
<dbReference type="InterPro" id="IPR041616">
    <property type="entry name" value="PheRS_beta_core"/>
</dbReference>
<feature type="binding site" evidence="15">
    <location>
        <position position="454"/>
    </location>
    <ligand>
        <name>Mg(2+)</name>
        <dbReference type="ChEBI" id="CHEBI:18420"/>
        <note>shared with alpha subunit</note>
    </ligand>
</feature>
<dbReference type="HOGENOM" id="CLU_016891_2_1_7"/>
<dbReference type="Proteomes" id="UP000000646">
    <property type="component" value="Chromosome"/>
</dbReference>
<protein>
    <recommendedName>
        <fullName evidence="15">Phenylalanine--tRNA ligase beta subunit</fullName>
        <ecNumber evidence="15">6.1.1.20</ecNumber>
    </recommendedName>
    <alternativeName>
        <fullName evidence="15">Phenylalanyl-tRNA synthetase beta subunit</fullName>
        <shortName evidence="15">PheRS</shortName>
    </alternativeName>
</protein>
<dbReference type="Pfam" id="PF01588">
    <property type="entry name" value="tRNA_bind"/>
    <property type="match status" value="1"/>
</dbReference>
<evidence type="ECO:0000256" key="9">
    <source>
        <dbReference type="ARBA" id="ARBA00022840"/>
    </source>
</evidence>
<dbReference type="Pfam" id="PF03484">
    <property type="entry name" value="B5"/>
    <property type="match status" value="1"/>
</dbReference>
<evidence type="ECO:0000256" key="4">
    <source>
        <dbReference type="ARBA" id="ARBA00022490"/>
    </source>
</evidence>
<dbReference type="SMART" id="SM00873">
    <property type="entry name" value="B3_4"/>
    <property type="match status" value="1"/>
</dbReference>
<evidence type="ECO:0000313" key="21">
    <source>
        <dbReference type="Proteomes" id="UP000000646"/>
    </source>
</evidence>
<dbReference type="InterPro" id="IPR005121">
    <property type="entry name" value="Fdx_antiC-bd"/>
</dbReference>
<evidence type="ECO:0000256" key="15">
    <source>
        <dbReference type="HAMAP-Rule" id="MF_00283"/>
    </source>
</evidence>
<dbReference type="Gene3D" id="2.40.50.140">
    <property type="entry name" value="Nucleic acid-binding proteins"/>
    <property type="match status" value="1"/>
</dbReference>
<evidence type="ECO:0000256" key="16">
    <source>
        <dbReference type="PROSITE-ProRule" id="PRU00209"/>
    </source>
</evidence>
<evidence type="ECO:0000256" key="1">
    <source>
        <dbReference type="ARBA" id="ARBA00004496"/>
    </source>
</evidence>
<feature type="domain" description="B5" evidence="19">
    <location>
        <begin position="391"/>
        <end position="467"/>
    </location>
</feature>
<evidence type="ECO:0000256" key="2">
    <source>
        <dbReference type="ARBA" id="ARBA00008653"/>
    </source>
</evidence>
<dbReference type="RefSeq" id="WP_002869166.1">
    <property type="nucleotide sequence ID" value="NC_008787.1"/>
</dbReference>
<evidence type="ECO:0000256" key="13">
    <source>
        <dbReference type="ARBA" id="ARBA00023146"/>
    </source>
</evidence>
<dbReference type="AlphaFoldDB" id="A0A0H3PHR2"/>
<dbReference type="GO" id="GO:0009328">
    <property type="term" value="C:phenylalanine-tRNA ligase complex"/>
    <property type="evidence" value="ECO:0007669"/>
    <property type="project" value="TreeGrafter"/>
</dbReference>
<dbReference type="InterPro" id="IPR005147">
    <property type="entry name" value="tRNA_synthase_B5-dom"/>
</dbReference>
<keyword evidence="12 15" id="KW-0648">Protein biosynthesis</keyword>
<feature type="binding site" evidence="15">
    <location>
        <position position="451"/>
    </location>
    <ligand>
        <name>Mg(2+)</name>
        <dbReference type="ChEBI" id="CHEBI:18420"/>
        <note>shared with alpha subunit</note>
    </ligand>
</feature>
<proteinExistence type="inferred from homology"/>
<comment type="cofactor">
    <cofactor evidence="15">
        <name>Mg(2+)</name>
        <dbReference type="ChEBI" id="CHEBI:18420"/>
    </cofactor>
    <text evidence="15">Binds 2 magnesium ions per tetramer.</text>
</comment>
<comment type="similarity">
    <text evidence="2 15">Belongs to the phenylalanyl-tRNA synthetase beta subunit family. Type 1 subfamily.</text>
</comment>
<keyword evidence="7 15" id="KW-0479">Metal-binding</keyword>
<evidence type="ECO:0000256" key="8">
    <source>
        <dbReference type="ARBA" id="ARBA00022741"/>
    </source>
</evidence>
<feature type="binding site" evidence="15">
    <location>
        <position position="455"/>
    </location>
    <ligand>
        <name>Mg(2+)</name>
        <dbReference type="ChEBI" id="CHEBI:18420"/>
        <note>shared with alpha subunit</note>
    </ligand>
</feature>
<dbReference type="Gene3D" id="3.50.40.10">
    <property type="entry name" value="Phenylalanyl-trna Synthetase, Chain B, domain 3"/>
    <property type="match status" value="1"/>
</dbReference>
<dbReference type="SUPFAM" id="SSF55681">
    <property type="entry name" value="Class II aaRS and biotin synthetases"/>
    <property type="match status" value="1"/>
</dbReference>
<keyword evidence="6 15" id="KW-0436">Ligase</keyword>
<evidence type="ECO:0000256" key="6">
    <source>
        <dbReference type="ARBA" id="ARBA00022598"/>
    </source>
</evidence>
<sequence>MIITKSWLNDWLELEEISSDKIAKTLNSIGIEVDRVGALKAPDKVVVGYVKEKIKHENSDKLSICQVDIGSETLQIVCGAANVDAGQFVAVATKDAIMPNGMEIKEAKLRGVDSCGMLCSSLELGFEKINEGIMLLDESIGKLELGRALNTYEIFNDELIEVELTPNRGDCLSIYGIARDLATALNLNLKEPKPFKESENVLGIGRILRLAAEKELNGLYNYRAIELKEEIQTNLLLSLRLAQIEGLGKNSIENLLNYATHSTGVLFNAYDLSSFSEKDEEFTINLSKQVHGETKVSCKDKLLSFSGIFQNNESRCKDDSKIIIIEANYTDPLVIADAKIYHKDQDEKMLYRSFRGSEPKLNLGMDFLLSIFEQIPNLVIYSSSQQILTDKELPIIPISIESIGDIIGQNVDKDEVLKILKKLGFELILSGEGLINVKAPLHRPDIKNLSDICEEVVRIIGIDNIASKGLEFIEKNRLNSAYKNYIEFLNLRKRAVASGYFESLHYVLDNEEELKRLGFDSVKLKLINPITAELNTLRTTLLNHLLNAASLNAKNSKKIIKLFELGAVFNVNNQELNRIAFIHSGLKEEAKISNKAKPESVQFYDFLLDIKNIIGDFKLKSSKYNILSPYEQADIYLSDIKVGFIGRLHLKIENERDLPKTYICELDLDLIRQDFKIAKPYSKFPAITRDLSVLIPKGFEYNQIKNCIEELNLEILENFRLVDIYSDENLKEFYSITISFSFRDINKTLEDNQVNECMDKILNTLKNLGLDLR</sequence>
<dbReference type="GO" id="GO:0000049">
    <property type="term" value="F:tRNA binding"/>
    <property type="evidence" value="ECO:0007669"/>
    <property type="project" value="UniProtKB-UniRule"/>
</dbReference>
<evidence type="ECO:0000256" key="12">
    <source>
        <dbReference type="ARBA" id="ARBA00022917"/>
    </source>
</evidence>
<dbReference type="InterPro" id="IPR004532">
    <property type="entry name" value="Phe-tRNA-ligase_IIc_bsu_bact"/>
</dbReference>
<dbReference type="NCBIfam" id="NF045760">
    <property type="entry name" value="YtpR"/>
    <property type="match status" value="1"/>
</dbReference>
<dbReference type="Pfam" id="PF17759">
    <property type="entry name" value="tRNA_synthFbeta"/>
    <property type="match status" value="1"/>
</dbReference>
<evidence type="ECO:0000256" key="5">
    <source>
        <dbReference type="ARBA" id="ARBA00022555"/>
    </source>
</evidence>
<comment type="subcellular location">
    <subcellularLocation>
        <location evidence="1 15">Cytoplasm</location>
    </subcellularLocation>
</comment>
<dbReference type="InterPro" id="IPR045864">
    <property type="entry name" value="aa-tRNA-synth_II/BPL/LPL"/>
</dbReference>
<dbReference type="SUPFAM" id="SSF56037">
    <property type="entry name" value="PheT/TilS domain"/>
    <property type="match status" value="1"/>
</dbReference>
<evidence type="ECO:0000256" key="7">
    <source>
        <dbReference type="ARBA" id="ARBA00022723"/>
    </source>
</evidence>
<reference evidence="21" key="1">
    <citation type="submission" date="2006-12" db="EMBL/GenBank/DDBJ databases">
        <authorList>
            <person name="Fouts D.E."/>
            <person name="Nelson K.E."/>
            <person name="Sebastian Y."/>
        </authorList>
    </citation>
    <scope>NUCLEOTIDE SEQUENCE [LARGE SCALE GENOMIC DNA]</scope>
    <source>
        <strain evidence="21">81-176</strain>
    </source>
</reference>
<dbReference type="CDD" id="cd02796">
    <property type="entry name" value="tRNA_bind_bactPheRS"/>
    <property type="match status" value="1"/>
</dbReference>
<dbReference type="SUPFAM" id="SSF54991">
    <property type="entry name" value="Anticodon-binding domain of PheRS"/>
    <property type="match status" value="1"/>
</dbReference>
<dbReference type="KEGG" id="cjj:CJJ81176_0905"/>
<evidence type="ECO:0000256" key="10">
    <source>
        <dbReference type="ARBA" id="ARBA00022842"/>
    </source>
</evidence>
<feature type="domain" description="FDX-ACB" evidence="18">
    <location>
        <begin position="682"/>
        <end position="773"/>
    </location>
</feature>
<accession>A0A0H3PHR2</accession>
<keyword evidence="9 15" id="KW-0067">ATP-binding</keyword>
<keyword evidence="10 15" id="KW-0460">Magnesium</keyword>
<dbReference type="CDD" id="cd00769">
    <property type="entry name" value="PheRS_beta_core"/>
    <property type="match status" value="1"/>
</dbReference>
<dbReference type="InterPro" id="IPR009061">
    <property type="entry name" value="DNA-bd_dom_put_sf"/>
</dbReference>
<keyword evidence="8 15" id="KW-0547">Nucleotide-binding</keyword>
<dbReference type="SUPFAM" id="SSF46955">
    <property type="entry name" value="Putative DNA-binding domain"/>
    <property type="match status" value="1"/>
</dbReference>